<keyword evidence="1" id="KW-0472">Membrane</keyword>
<dbReference type="EMBL" id="JAPEIS010000013">
    <property type="protein sequence ID" value="KAJ8060419.1"/>
    <property type="molecule type" value="Genomic_DNA"/>
</dbReference>
<keyword evidence="1" id="KW-0812">Transmembrane</keyword>
<dbReference type="AlphaFoldDB" id="A0A9X0ACR5"/>
<dbReference type="Proteomes" id="UP001152300">
    <property type="component" value="Unassembled WGS sequence"/>
</dbReference>
<keyword evidence="1" id="KW-1133">Transmembrane helix</keyword>
<evidence type="ECO:0000256" key="1">
    <source>
        <dbReference type="SAM" id="Phobius"/>
    </source>
</evidence>
<sequence length="316" mass="34478">MLEAVMEFVARILYESKCIRGCWLPKINFLFIIINIIISTITNINNINKSLHITIRSYYSQLSLSKSYTNLSHTTHLPPSTYPTFNQVTTDQTIKMRFSIFAITPLIASALALPAATVANSNYRPRPTPSPPKLPACGPTPQPCSCPAGTYYQVSTSVAIIPASASDLQSIIGDFLQTAWFGTSPESVTGTGFVPGAKRHLLGEIPGAGIYPITEELTVYKPYPNNAGFFQKFQMGDAPFYFNLTSGAPGILGGTWDIVDVHAIGSKSSSWLWNIYACFSVDFDFQGFHESAMNNVTDILKGQGKTSGNLIGPFSY</sequence>
<reference evidence="2" key="1">
    <citation type="submission" date="2022-11" db="EMBL/GenBank/DDBJ databases">
        <title>Genome Resource of Sclerotinia nivalis Strain SnTB1, a Plant Pathogen Isolated from American Ginseng.</title>
        <authorList>
            <person name="Fan S."/>
        </authorList>
    </citation>
    <scope>NUCLEOTIDE SEQUENCE</scope>
    <source>
        <strain evidence="2">SnTB1</strain>
    </source>
</reference>
<proteinExistence type="predicted"/>
<organism evidence="2 3">
    <name type="scientific">Sclerotinia nivalis</name>
    <dbReference type="NCBI Taxonomy" id="352851"/>
    <lineage>
        <taxon>Eukaryota</taxon>
        <taxon>Fungi</taxon>
        <taxon>Dikarya</taxon>
        <taxon>Ascomycota</taxon>
        <taxon>Pezizomycotina</taxon>
        <taxon>Leotiomycetes</taxon>
        <taxon>Helotiales</taxon>
        <taxon>Sclerotiniaceae</taxon>
        <taxon>Sclerotinia</taxon>
    </lineage>
</organism>
<name>A0A9X0ACR5_9HELO</name>
<feature type="transmembrane region" description="Helical" evidence="1">
    <location>
        <begin position="29"/>
        <end position="47"/>
    </location>
</feature>
<comment type="caution">
    <text evidence="2">The sequence shown here is derived from an EMBL/GenBank/DDBJ whole genome shotgun (WGS) entry which is preliminary data.</text>
</comment>
<keyword evidence="3" id="KW-1185">Reference proteome</keyword>
<dbReference type="OrthoDB" id="3450745at2759"/>
<accession>A0A9X0ACR5</accession>
<evidence type="ECO:0000313" key="2">
    <source>
        <dbReference type="EMBL" id="KAJ8060419.1"/>
    </source>
</evidence>
<evidence type="ECO:0000313" key="3">
    <source>
        <dbReference type="Proteomes" id="UP001152300"/>
    </source>
</evidence>
<gene>
    <name evidence="2" type="ORF">OCU04_010746</name>
</gene>
<feature type="transmembrane region" description="Helical" evidence="1">
    <location>
        <begin position="98"/>
        <end position="119"/>
    </location>
</feature>
<protein>
    <submittedName>
        <fullName evidence="2">Uncharacterized protein</fullName>
    </submittedName>
</protein>